<dbReference type="Proteomes" id="UP000019364">
    <property type="component" value="Unassembled WGS sequence"/>
</dbReference>
<dbReference type="Pfam" id="PF13365">
    <property type="entry name" value="Trypsin_2"/>
    <property type="match status" value="1"/>
</dbReference>
<comment type="caution">
    <text evidence="2">The sequence shown here is derived from an EMBL/GenBank/DDBJ whole genome shotgun (WGS) entry which is preliminary data.</text>
</comment>
<dbReference type="EMBL" id="BAVZ01000042">
    <property type="protein sequence ID" value="GAF10853.1"/>
    <property type="molecule type" value="Genomic_DNA"/>
</dbReference>
<dbReference type="GO" id="GO:0008236">
    <property type="term" value="F:serine-type peptidase activity"/>
    <property type="evidence" value="ECO:0007669"/>
    <property type="project" value="UniProtKB-KW"/>
</dbReference>
<dbReference type="AlphaFoldDB" id="W7YUF0"/>
<dbReference type="SUPFAM" id="SSF50494">
    <property type="entry name" value="Trypsin-like serine proteases"/>
    <property type="match status" value="1"/>
</dbReference>
<dbReference type="eggNOG" id="COG0265">
    <property type="taxonomic scope" value="Bacteria"/>
</dbReference>
<dbReference type="Gene3D" id="2.40.10.10">
    <property type="entry name" value="Trypsin-like serine proteases"/>
    <property type="match status" value="2"/>
</dbReference>
<dbReference type="InterPro" id="IPR009003">
    <property type="entry name" value="Peptidase_S1_PA"/>
</dbReference>
<keyword evidence="1" id="KW-0645">Protease</keyword>
<sequence length="263" mass="29867">MYKNILVIIITTISVLLFASTIVNAEESKKVYYTTGIVLKSELEKQKEKVVYIIAKFENDNYFIVGTGFFIKGGYIVTNDHLVNSHQKTLETVFYRTIYDGIVSDSKISKVIYENPESDIAILKTNQTDHCYFELSNEIQDGEQYKVIGNPIVDSNDVLSNESISELYFSNNKKQVLWRVREGVAISDTLIDKKYSERWSWEGETVVKIFNIETYQGNSGSPIIDIAGKVVSIVSGLRYFDNSTFGVIDMKLLEAVKEANINL</sequence>
<evidence type="ECO:0000313" key="3">
    <source>
        <dbReference type="Proteomes" id="UP000019364"/>
    </source>
</evidence>
<evidence type="ECO:0000313" key="2">
    <source>
        <dbReference type="EMBL" id="GAF10853.1"/>
    </source>
</evidence>
<dbReference type="RefSeq" id="WP_036653680.1">
    <property type="nucleotide sequence ID" value="NZ_BAVZ01000042.1"/>
</dbReference>
<protein>
    <recommendedName>
        <fullName evidence="4">Serine protease</fullName>
    </recommendedName>
</protein>
<keyword evidence="1" id="KW-0378">Hydrolase</keyword>
<reference evidence="2 3" key="1">
    <citation type="journal article" date="2014" name="Genome Announc.">
        <title>Draft Genome Sequence of Paenibacillus pini JCM 16418T, Isolated from the Rhizosphere of Pine Tree.</title>
        <authorList>
            <person name="Yuki M."/>
            <person name="Oshima K."/>
            <person name="Suda W."/>
            <person name="Oshida Y."/>
            <person name="Kitamura K."/>
            <person name="Iida Y."/>
            <person name="Hattori M."/>
            <person name="Ohkuma M."/>
        </authorList>
    </citation>
    <scope>NUCLEOTIDE SEQUENCE [LARGE SCALE GENOMIC DNA]</scope>
    <source>
        <strain evidence="2 3">JCM 16418</strain>
    </source>
</reference>
<gene>
    <name evidence="2" type="ORF">JCM16418_5079</name>
</gene>
<evidence type="ECO:0008006" key="4">
    <source>
        <dbReference type="Google" id="ProtNLM"/>
    </source>
</evidence>
<dbReference type="STRING" id="1236976.JCM16418_5079"/>
<name>W7YUF0_9BACL</name>
<dbReference type="OrthoDB" id="9766361at2"/>
<proteinExistence type="predicted"/>
<evidence type="ECO:0000256" key="1">
    <source>
        <dbReference type="ARBA" id="ARBA00022825"/>
    </source>
</evidence>
<keyword evidence="3" id="KW-1185">Reference proteome</keyword>
<keyword evidence="1" id="KW-0720">Serine protease</keyword>
<dbReference type="InterPro" id="IPR043504">
    <property type="entry name" value="Peptidase_S1_PA_chymotrypsin"/>
</dbReference>
<accession>W7YUF0</accession>
<organism evidence="2 3">
    <name type="scientific">Paenibacillus pini JCM 16418</name>
    <dbReference type="NCBI Taxonomy" id="1236976"/>
    <lineage>
        <taxon>Bacteria</taxon>
        <taxon>Bacillati</taxon>
        <taxon>Bacillota</taxon>
        <taxon>Bacilli</taxon>
        <taxon>Bacillales</taxon>
        <taxon>Paenibacillaceae</taxon>
        <taxon>Paenibacillus</taxon>
    </lineage>
</organism>